<feature type="region of interest" description="Disordered" evidence="1">
    <location>
        <begin position="1"/>
        <end position="55"/>
    </location>
</feature>
<protein>
    <submittedName>
        <fullName evidence="2">Uncharacterized protein</fullName>
    </submittedName>
</protein>
<dbReference type="OrthoDB" id="76215at2759"/>
<accession>A0A6A4GUL0</accession>
<organism evidence="2 3">
    <name type="scientific">Gymnopus androsaceus JB14</name>
    <dbReference type="NCBI Taxonomy" id="1447944"/>
    <lineage>
        <taxon>Eukaryota</taxon>
        <taxon>Fungi</taxon>
        <taxon>Dikarya</taxon>
        <taxon>Basidiomycota</taxon>
        <taxon>Agaricomycotina</taxon>
        <taxon>Agaricomycetes</taxon>
        <taxon>Agaricomycetidae</taxon>
        <taxon>Agaricales</taxon>
        <taxon>Marasmiineae</taxon>
        <taxon>Omphalotaceae</taxon>
        <taxon>Gymnopus</taxon>
    </lineage>
</organism>
<sequence length="217" mass="23138">MAALLENQVATGATAFFPGSQSQQSPDDDGSQITTAGDDNDSDEGNNADRDTASVQTPACPSLAWSSSGNSFSTISRKHLAATTDSSEHPMKCTHGCKPTQSDAGFEMANAMRDLARSALGDAADHSILSPACKKHAIEHIEADYKLSDEEMISAFKLVHRETSVADTYLAISSVAHCTCFLQAELEAAAEVSFFCSVIFYIILLQYFVPVLSNSNS</sequence>
<dbReference type="EMBL" id="ML769726">
    <property type="protein sequence ID" value="KAE9388797.1"/>
    <property type="molecule type" value="Genomic_DNA"/>
</dbReference>
<dbReference type="Proteomes" id="UP000799118">
    <property type="component" value="Unassembled WGS sequence"/>
</dbReference>
<keyword evidence="3" id="KW-1185">Reference proteome</keyword>
<proteinExistence type="predicted"/>
<gene>
    <name evidence="2" type="ORF">BT96DRAFT_1003859</name>
</gene>
<evidence type="ECO:0000313" key="2">
    <source>
        <dbReference type="EMBL" id="KAE9388797.1"/>
    </source>
</evidence>
<reference evidence="2" key="1">
    <citation type="journal article" date="2019" name="Environ. Microbiol.">
        <title>Fungal ecological strategies reflected in gene transcription - a case study of two litter decomposers.</title>
        <authorList>
            <person name="Barbi F."/>
            <person name="Kohler A."/>
            <person name="Barry K."/>
            <person name="Baskaran P."/>
            <person name="Daum C."/>
            <person name="Fauchery L."/>
            <person name="Ihrmark K."/>
            <person name="Kuo A."/>
            <person name="LaButti K."/>
            <person name="Lipzen A."/>
            <person name="Morin E."/>
            <person name="Grigoriev I.V."/>
            <person name="Henrissat B."/>
            <person name="Lindahl B."/>
            <person name="Martin F."/>
        </authorList>
    </citation>
    <scope>NUCLEOTIDE SEQUENCE</scope>
    <source>
        <strain evidence="2">JB14</strain>
    </source>
</reference>
<name>A0A6A4GUL0_9AGAR</name>
<evidence type="ECO:0000313" key="3">
    <source>
        <dbReference type="Proteomes" id="UP000799118"/>
    </source>
</evidence>
<dbReference type="AlphaFoldDB" id="A0A6A4GUL0"/>
<evidence type="ECO:0000256" key="1">
    <source>
        <dbReference type="SAM" id="MobiDB-lite"/>
    </source>
</evidence>